<comment type="caution">
    <text evidence="3">The sequence shown here is derived from an EMBL/GenBank/DDBJ whole genome shotgun (WGS) entry which is preliminary data.</text>
</comment>
<accession>A0ABX2ZRK1</accession>
<keyword evidence="1" id="KW-1133">Transmembrane helix</keyword>
<feature type="transmembrane region" description="Helical" evidence="1">
    <location>
        <begin position="20"/>
        <end position="39"/>
    </location>
</feature>
<dbReference type="InterPro" id="IPR002921">
    <property type="entry name" value="Fungal_lipase-type"/>
</dbReference>
<gene>
    <name evidence="3" type="ORF">BED47_05760</name>
</gene>
<sequence>MSYGRGHNMEERDCRKEVRLLMNFRVVIFIVTVLTFFTTTTGCSQQEQRELEKLPDGVLLSASELSYEAFLSKEIGKSLREHKGIADPLLTQVHKNLSDYRLVSITSGNIGFSAIALKNNKNNSLLFAFSGLKKINIQDIYQRLVEFETPENGSPVVIDQQAQQAYDWVTSILNKKENKHSSVYVTGHSFGGYLAQFVGYQLKNDKKLKNHLFVQGVTFNSLGVLLDDGSKKLHAKSQKVQKTFKPLFTNYIVKGDPLDYANKTFFKQITGYSLQHLGNIKYITVDENYKTSLTALEKTTDLWTKARLLKPLYPYHDLVEFEGAFWK</sequence>
<keyword evidence="1" id="KW-0812">Transmembrane</keyword>
<reference evidence="3 4" key="1">
    <citation type="submission" date="2016-07" db="EMBL/GenBank/DDBJ databases">
        <authorList>
            <person name="Townsley L."/>
            <person name="Shank E.A."/>
        </authorList>
    </citation>
    <scope>NUCLEOTIDE SEQUENCE [LARGE SCALE GENOMIC DNA]</scope>
    <source>
        <strain evidence="3 4">CH01</strain>
    </source>
</reference>
<dbReference type="Proteomes" id="UP000094580">
    <property type="component" value="Unassembled WGS sequence"/>
</dbReference>
<feature type="domain" description="Fungal lipase-type" evidence="2">
    <location>
        <begin position="169"/>
        <end position="211"/>
    </location>
</feature>
<evidence type="ECO:0000313" key="3">
    <source>
        <dbReference type="EMBL" id="ODG91984.1"/>
    </source>
</evidence>
<keyword evidence="4" id="KW-1185">Reference proteome</keyword>
<evidence type="ECO:0000313" key="4">
    <source>
        <dbReference type="Proteomes" id="UP000094580"/>
    </source>
</evidence>
<dbReference type="Pfam" id="PF01764">
    <property type="entry name" value="Lipase_3"/>
    <property type="match status" value="1"/>
</dbReference>
<dbReference type="InterPro" id="IPR029058">
    <property type="entry name" value="AB_hydrolase_fold"/>
</dbReference>
<evidence type="ECO:0000256" key="1">
    <source>
        <dbReference type="SAM" id="Phobius"/>
    </source>
</evidence>
<name>A0ABX2ZRK1_9BACI</name>
<protein>
    <recommendedName>
        <fullName evidence="2">Fungal lipase-type domain-containing protein</fullName>
    </recommendedName>
</protein>
<dbReference type="Gene3D" id="3.40.50.1820">
    <property type="entry name" value="alpha/beta hydrolase"/>
    <property type="match status" value="1"/>
</dbReference>
<dbReference type="SUPFAM" id="SSF53474">
    <property type="entry name" value="alpha/beta-Hydrolases"/>
    <property type="match status" value="1"/>
</dbReference>
<organism evidence="3 4">
    <name type="scientific">Gottfriedia luciferensis</name>
    <dbReference type="NCBI Taxonomy" id="178774"/>
    <lineage>
        <taxon>Bacteria</taxon>
        <taxon>Bacillati</taxon>
        <taxon>Bacillota</taxon>
        <taxon>Bacilli</taxon>
        <taxon>Bacillales</taxon>
        <taxon>Bacillaceae</taxon>
        <taxon>Gottfriedia</taxon>
    </lineage>
</organism>
<keyword evidence="1" id="KW-0472">Membrane</keyword>
<dbReference type="EMBL" id="MDKC01000013">
    <property type="protein sequence ID" value="ODG91984.1"/>
    <property type="molecule type" value="Genomic_DNA"/>
</dbReference>
<proteinExistence type="predicted"/>
<evidence type="ECO:0000259" key="2">
    <source>
        <dbReference type="Pfam" id="PF01764"/>
    </source>
</evidence>